<keyword evidence="5 6" id="KW-0472">Membrane</keyword>
<reference evidence="8 9" key="1">
    <citation type="submission" date="2014-01" db="EMBL/GenBank/DDBJ databases">
        <title>Genome sequencing of Thermococcus guaymasensis.</title>
        <authorList>
            <person name="Zhang X."/>
            <person name="Alvare G."/>
            <person name="Fristensky B."/>
            <person name="Chen L."/>
            <person name="Suen T."/>
            <person name="Chen Q."/>
            <person name="Ma K."/>
        </authorList>
    </citation>
    <scope>NUCLEOTIDE SEQUENCE [LARGE SCALE GENOMIC DNA]</scope>
    <source>
        <strain evidence="8 9">DSM 11113</strain>
    </source>
</reference>
<dbReference type="Pfam" id="PF00717">
    <property type="entry name" value="Peptidase_S24"/>
    <property type="match status" value="1"/>
</dbReference>
<keyword evidence="2" id="KW-0378">Hydrolase</keyword>
<keyword evidence="2" id="KW-0645">Protease</keyword>
<dbReference type="InterPro" id="IPR036286">
    <property type="entry name" value="LexA/Signal_pep-like_sf"/>
</dbReference>
<evidence type="ECO:0000256" key="6">
    <source>
        <dbReference type="SAM" id="Phobius"/>
    </source>
</evidence>
<dbReference type="Proteomes" id="UP000062043">
    <property type="component" value="Chromosome"/>
</dbReference>
<organism evidence="8 9">
    <name type="scientific">Thermococcus guaymasensis DSM 11113</name>
    <dbReference type="NCBI Taxonomy" id="1432656"/>
    <lineage>
        <taxon>Archaea</taxon>
        <taxon>Methanobacteriati</taxon>
        <taxon>Methanobacteriota</taxon>
        <taxon>Thermococci</taxon>
        <taxon>Thermococcales</taxon>
        <taxon>Thermococcaceae</taxon>
        <taxon>Thermococcus</taxon>
    </lineage>
</organism>
<dbReference type="AlphaFoldDB" id="A0A0X1KJH6"/>
<dbReference type="CDD" id="cd06530">
    <property type="entry name" value="S26_SPase_I"/>
    <property type="match status" value="1"/>
</dbReference>
<dbReference type="GO" id="GO:0012505">
    <property type="term" value="C:endomembrane system"/>
    <property type="evidence" value="ECO:0007669"/>
    <property type="project" value="UniProtKB-SubCell"/>
</dbReference>
<dbReference type="InterPro" id="IPR015927">
    <property type="entry name" value="Peptidase_S24_S26A/B/C"/>
</dbReference>
<accession>A0A0X1KJH6</accession>
<evidence type="ECO:0000313" key="8">
    <source>
        <dbReference type="EMBL" id="AJC71421.1"/>
    </source>
</evidence>
<dbReference type="OrthoDB" id="4822at2157"/>
<dbReference type="GO" id="GO:0016020">
    <property type="term" value="C:membrane"/>
    <property type="evidence" value="ECO:0007669"/>
    <property type="project" value="InterPro"/>
</dbReference>
<dbReference type="PRINTS" id="PR00728">
    <property type="entry name" value="SIGNALPTASE"/>
</dbReference>
<dbReference type="KEGG" id="tgy:X802_03985"/>
<dbReference type="GO" id="GO:0006465">
    <property type="term" value="P:signal peptide processing"/>
    <property type="evidence" value="ECO:0007669"/>
    <property type="project" value="InterPro"/>
</dbReference>
<gene>
    <name evidence="8" type="ORF">X802_03985</name>
</gene>
<dbReference type="STRING" id="1432656.X802_03985"/>
<evidence type="ECO:0000259" key="7">
    <source>
        <dbReference type="Pfam" id="PF00717"/>
    </source>
</evidence>
<evidence type="ECO:0000256" key="2">
    <source>
        <dbReference type="ARBA" id="ARBA00022670"/>
    </source>
</evidence>
<evidence type="ECO:0000313" key="9">
    <source>
        <dbReference type="Proteomes" id="UP000062043"/>
    </source>
</evidence>
<evidence type="ECO:0000256" key="3">
    <source>
        <dbReference type="ARBA" id="ARBA00022692"/>
    </source>
</evidence>
<dbReference type="NCBIfam" id="TIGR02228">
    <property type="entry name" value="sigpep_I_arch"/>
    <property type="match status" value="1"/>
</dbReference>
<keyword evidence="9" id="KW-1185">Reference proteome</keyword>
<evidence type="ECO:0000256" key="5">
    <source>
        <dbReference type="ARBA" id="ARBA00023136"/>
    </source>
</evidence>
<sequence>MVRFRKGIISLVSYFPLFFLVLALILHFVFGFHYVVILTNSMEPHINPGDLVIVRPVEEVSPGDVVLYRLELQGTEYRIIHRIIEVRTDENGRIYYVTKGDNREYTDPWRVYPSQIIGKPLFVIPYVGRLYYYLPLGVTALILALIALVGYELVKTLLDELEKTEKESISSFKKLGEGYGLRSSRRPGKGKF</sequence>
<dbReference type="GeneID" id="27134813"/>
<dbReference type="PATRIC" id="fig|1432656.3.peg.774"/>
<dbReference type="PANTHER" id="PTHR10806:SF6">
    <property type="entry name" value="SIGNAL PEPTIDASE COMPLEX CATALYTIC SUBUNIT SEC11"/>
    <property type="match status" value="1"/>
</dbReference>
<feature type="domain" description="Peptidase S24/S26A/S26B/S26C" evidence="7">
    <location>
        <begin position="37"/>
        <end position="104"/>
    </location>
</feature>
<dbReference type="InterPro" id="IPR019533">
    <property type="entry name" value="Peptidase_S26"/>
</dbReference>
<name>A0A0X1KJH6_9EURY</name>
<feature type="transmembrane region" description="Helical" evidence="6">
    <location>
        <begin position="130"/>
        <end position="154"/>
    </location>
</feature>
<proteinExistence type="predicted"/>
<protein>
    <submittedName>
        <fullName evidence="8">Peptidase</fullName>
    </submittedName>
</protein>
<comment type="subcellular location">
    <subcellularLocation>
        <location evidence="1">Endomembrane system</location>
    </subcellularLocation>
</comment>
<evidence type="ECO:0000256" key="1">
    <source>
        <dbReference type="ARBA" id="ARBA00004308"/>
    </source>
</evidence>
<dbReference type="EMBL" id="CP007140">
    <property type="protein sequence ID" value="AJC71421.1"/>
    <property type="molecule type" value="Genomic_DNA"/>
</dbReference>
<evidence type="ECO:0000256" key="4">
    <source>
        <dbReference type="ARBA" id="ARBA00022989"/>
    </source>
</evidence>
<dbReference type="GO" id="GO:0004252">
    <property type="term" value="F:serine-type endopeptidase activity"/>
    <property type="evidence" value="ECO:0007669"/>
    <property type="project" value="InterPro"/>
</dbReference>
<dbReference type="SUPFAM" id="SSF51306">
    <property type="entry name" value="LexA/Signal peptidase"/>
    <property type="match status" value="1"/>
</dbReference>
<feature type="transmembrane region" description="Helical" evidence="6">
    <location>
        <begin position="12"/>
        <end position="37"/>
    </location>
</feature>
<dbReference type="Gene3D" id="2.10.109.10">
    <property type="entry name" value="Umud Fragment, subunit A"/>
    <property type="match status" value="1"/>
</dbReference>
<dbReference type="InterPro" id="IPR001733">
    <property type="entry name" value="Peptidase_S26B"/>
</dbReference>
<dbReference type="PANTHER" id="PTHR10806">
    <property type="entry name" value="SIGNAL PEPTIDASE COMPLEX CATALYTIC SUBUNIT SEC11"/>
    <property type="match status" value="1"/>
</dbReference>
<dbReference type="RefSeq" id="WP_062371173.1">
    <property type="nucleotide sequence ID" value="NZ_CP007140.1"/>
</dbReference>
<keyword evidence="4 6" id="KW-1133">Transmembrane helix</keyword>
<keyword evidence="3 6" id="KW-0812">Transmembrane</keyword>